<protein>
    <submittedName>
        <fullName evidence="1">Uncharacterized protein</fullName>
    </submittedName>
</protein>
<gene>
    <name evidence="1" type="ORF">D5400_11710</name>
</gene>
<sequence length="120" mass="13280">MFSPRDAQPLDLMLKSIGGEGWDGIEGLINPPEMPSEYQPDEMVAMFLAGMARSHEGRMTIEWLMDITLRRPLRVTGRSFEETALLCAARQGSNGVGEAVLKAIALGDRLISQRQHGARR</sequence>
<name>A0A3S9B4K1_9HYPH</name>
<accession>A0A3S9B4K1</accession>
<proteinExistence type="predicted"/>
<evidence type="ECO:0000313" key="1">
    <source>
        <dbReference type="EMBL" id="AZN71854.1"/>
    </source>
</evidence>
<evidence type="ECO:0000313" key="2">
    <source>
        <dbReference type="Proteomes" id="UP000268192"/>
    </source>
</evidence>
<dbReference type="EMBL" id="CP032509">
    <property type="protein sequence ID" value="AZN71854.1"/>
    <property type="molecule type" value="Genomic_DNA"/>
</dbReference>
<dbReference type="Proteomes" id="UP000268192">
    <property type="component" value="Chromosome"/>
</dbReference>
<organism evidence="1 2">
    <name type="scientific">Georhizobium profundi</name>
    <dbReference type="NCBI Taxonomy" id="2341112"/>
    <lineage>
        <taxon>Bacteria</taxon>
        <taxon>Pseudomonadati</taxon>
        <taxon>Pseudomonadota</taxon>
        <taxon>Alphaproteobacteria</taxon>
        <taxon>Hyphomicrobiales</taxon>
        <taxon>Rhizobiaceae</taxon>
        <taxon>Georhizobium</taxon>
    </lineage>
</organism>
<reference evidence="1 2" key="1">
    <citation type="submission" date="2018-09" db="EMBL/GenBank/DDBJ databases">
        <title>Marinorhizobium profundi gen. nov., sp. nov., isolated from a deep-sea sediment sample from the New Britain Trench and proposal of Marinorhizobiaceae fam. nov. in the order Rhizobiales of the class Alphaproteobacteria.</title>
        <authorList>
            <person name="Cao J."/>
        </authorList>
    </citation>
    <scope>NUCLEOTIDE SEQUENCE [LARGE SCALE GENOMIC DNA]</scope>
    <source>
        <strain evidence="1 2">WS11</strain>
    </source>
</reference>
<dbReference type="KEGG" id="abaw:D5400_11710"/>
<dbReference type="AlphaFoldDB" id="A0A3S9B4K1"/>
<keyword evidence="2" id="KW-1185">Reference proteome</keyword>